<keyword evidence="3 6" id="KW-0238">DNA-binding</keyword>
<dbReference type="InterPro" id="IPR028082">
    <property type="entry name" value="Peripla_BP_I"/>
</dbReference>
<dbReference type="SUPFAM" id="SSF47413">
    <property type="entry name" value="lambda repressor-like DNA-binding domains"/>
    <property type="match status" value="1"/>
</dbReference>
<protein>
    <submittedName>
        <fullName evidence="6">LacI family DNA-binding transcriptional regulator</fullName>
    </submittedName>
</protein>
<proteinExistence type="predicted"/>
<dbReference type="AlphaFoldDB" id="A0A5B8T7S2"/>
<evidence type="ECO:0000259" key="5">
    <source>
        <dbReference type="PROSITE" id="PS50932"/>
    </source>
</evidence>
<dbReference type="InterPro" id="IPR001761">
    <property type="entry name" value="Peripla_BP/Lac1_sug-bd_dom"/>
</dbReference>
<dbReference type="CDD" id="cd06291">
    <property type="entry name" value="PBP1_Qymf-like"/>
    <property type="match status" value="1"/>
</dbReference>
<feature type="domain" description="HTH lacI-type" evidence="5">
    <location>
        <begin position="1"/>
        <end position="52"/>
    </location>
</feature>
<dbReference type="SMART" id="SM00354">
    <property type="entry name" value="HTH_LACI"/>
    <property type="match status" value="1"/>
</dbReference>
<organism evidence="6 7">
    <name type="scientific">Leuconostoc pseudomesenteroides</name>
    <dbReference type="NCBI Taxonomy" id="33968"/>
    <lineage>
        <taxon>Bacteria</taxon>
        <taxon>Bacillati</taxon>
        <taxon>Bacillota</taxon>
        <taxon>Bacilli</taxon>
        <taxon>Lactobacillales</taxon>
        <taxon>Lactobacillaceae</taxon>
        <taxon>Leuconostoc</taxon>
    </lineage>
</organism>
<keyword evidence="1" id="KW-0678">Repressor</keyword>
<dbReference type="Pfam" id="PF00532">
    <property type="entry name" value="Peripla_BP_1"/>
    <property type="match status" value="1"/>
</dbReference>
<reference evidence="6 7" key="1">
    <citation type="submission" date="2019-06" db="EMBL/GenBank/DDBJ databases">
        <title>Genome analyses of bacteria isolated from kimchi.</title>
        <authorList>
            <person name="Lee S."/>
            <person name="Ahn S."/>
            <person name="Roh S."/>
        </authorList>
    </citation>
    <scope>NUCLEOTIDE SEQUENCE [LARGE SCALE GENOMIC DNA]</scope>
    <source>
        <strain evidence="6 7">CBA3630</strain>
    </source>
</reference>
<dbReference type="PROSITE" id="PS50932">
    <property type="entry name" value="HTH_LACI_2"/>
    <property type="match status" value="1"/>
</dbReference>
<name>A0A5B8T7S2_LEUPS</name>
<accession>A0A5B8T7S2</accession>
<dbReference type="Gene3D" id="3.40.50.2300">
    <property type="match status" value="2"/>
</dbReference>
<keyword evidence="4" id="KW-0804">Transcription</keyword>
<dbReference type="KEGG" id="lpse:FGL85_08025"/>
<evidence type="ECO:0000256" key="4">
    <source>
        <dbReference type="ARBA" id="ARBA00023163"/>
    </source>
</evidence>
<dbReference type="InterPro" id="IPR000843">
    <property type="entry name" value="HTH_LacI"/>
</dbReference>
<dbReference type="InterPro" id="IPR010982">
    <property type="entry name" value="Lambda_DNA-bd_dom_sf"/>
</dbReference>
<dbReference type="GO" id="GO:0003700">
    <property type="term" value="F:DNA-binding transcription factor activity"/>
    <property type="evidence" value="ECO:0007669"/>
    <property type="project" value="TreeGrafter"/>
</dbReference>
<dbReference type="Pfam" id="PF00356">
    <property type="entry name" value="LacI"/>
    <property type="match status" value="1"/>
</dbReference>
<dbReference type="PANTHER" id="PTHR30146:SF95">
    <property type="entry name" value="RIBOSE OPERON REPRESSOR"/>
    <property type="match status" value="1"/>
</dbReference>
<evidence type="ECO:0000313" key="6">
    <source>
        <dbReference type="EMBL" id="QEA43073.1"/>
    </source>
</evidence>
<dbReference type="Gene3D" id="1.10.260.40">
    <property type="entry name" value="lambda repressor-like DNA-binding domains"/>
    <property type="match status" value="1"/>
</dbReference>
<evidence type="ECO:0000256" key="2">
    <source>
        <dbReference type="ARBA" id="ARBA00023015"/>
    </source>
</evidence>
<sequence>MNDVASLAGVSRGSVSNYINGRPNRPEIKHKIEQAIRDLNYIPNATARALKTNRSNYVVFILPTVNTPFFSELSYFIQIELNKFGYKMILCNSNSNYQEEIEYIEMANTQKVAGVITMSYSDISELVAPSIPLVAIEKKISNQFPTIVSDNYAGGHLGAEQLHKRGAKKLLFVSKAPIKDVSERRRQGFIDYCQENNLRYDIMLAEDKRDFSSDYDHFIDNHLINGKFQFDGVFSDTDEYASDFWHLLVKHQVLVPKDVQIIGFDAAKIYPRQPIFLSAIRQSTEKMAAIAVQKLLTQFKSEKIDKENLITILPVSYTQGITTKS</sequence>
<dbReference type="GO" id="GO:0000976">
    <property type="term" value="F:transcription cis-regulatory region binding"/>
    <property type="evidence" value="ECO:0007669"/>
    <property type="project" value="TreeGrafter"/>
</dbReference>
<dbReference type="CDD" id="cd01392">
    <property type="entry name" value="HTH_LacI"/>
    <property type="match status" value="1"/>
</dbReference>
<keyword evidence="2" id="KW-0805">Transcription regulation</keyword>
<dbReference type="SUPFAM" id="SSF53822">
    <property type="entry name" value="Periplasmic binding protein-like I"/>
    <property type="match status" value="1"/>
</dbReference>
<dbReference type="Proteomes" id="UP000321296">
    <property type="component" value="Chromosome"/>
</dbReference>
<evidence type="ECO:0000313" key="7">
    <source>
        <dbReference type="Proteomes" id="UP000321296"/>
    </source>
</evidence>
<evidence type="ECO:0000256" key="1">
    <source>
        <dbReference type="ARBA" id="ARBA00022491"/>
    </source>
</evidence>
<dbReference type="PANTHER" id="PTHR30146">
    <property type="entry name" value="LACI-RELATED TRANSCRIPTIONAL REPRESSOR"/>
    <property type="match status" value="1"/>
</dbReference>
<dbReference type="RefSeq" id="WP_147652052.1">
    <property type="nucleotide sequence ID" value="NZ_CP042383.1"/>
</dbReference>
<dbReference type="EMBL" id="CP042383">
    <property type="protein sequence ID" value="QEA43073.1"/>
    <property type="molecule type" value="Genomic_DNA"/>
</dbReference>
<evidence type="ECO:0000256" key="3">
    <source>
        <dbReference type="ARBA" id="ARBA00023125"/>
    </source>
</evidence>
<gene>
    <name evidence="6" type="ORF">FGL85_08025</name>
</gene>